<evidence type="ECO:0000313" key="1">
    <source>
        <dbReference type="EMBL" id="CAE8598696.1"/>
    </source>
</evidence>
<protein>
    <submittedName>
        <fullName evidence="1">Uncharacterized protein</fullName>
    </submittedName>
</protein>
<evidence type="ECO:0000313" key="2">
    <source>
        <dbReference type="Proteomes" id="UP000654075"/>
    </source>
</evidence>
<proteinExistence type="predicted"/>
<keyword evidence="2" id="KW-1185">Reference proteome</keyword>
<dbReference type="AlphaFoldDB" id="A0A813EJV6"/>
<comment type="caution">
    <text evidence="1">The sequence shown here is derived from an EMBL/GenBank/DDBJ whole genome shotgun (WGS) entry which is preliminary data.</text>
</comment>
<gene>
    <name evidence="1" type="ORF">PGLA1383_LOCUS17097</name>
</gene>
<accession>A0A813EJV6</accession>
<reference evidence="1" key="1">
    <citation type="submission" date="2021-02" db="EMBL/GenBank/DDBJ databases">
        <authorList>
            <person name="Dougan E. K."/>
            <person name="Rhodes N."/>
            <person name="Thang M."/>
            <person name="Chan C."/>
        </authorList>
    </citation>
    <scope>NUCLEOTIDE SEQUENCE</scope>
</reference>
<name>A0A813EJV6_POLGL</name>
<dbReference type="EMBL" id="CAJNNV010010511">
    <property type="protein sequence ID" value="CAE8598696.1"/>
    <property type="molecule type" value="Genomic_DNA"/>
</dbReference>
<sequence length="128" mass="14158">MKLRAPYFFSQATQGSCLAFVDLVLAPELLRLLHHAVFLRLQQAAYIVVNVDPALILEHVYCTSAPSVVAIHVKTVKDHLQHLLQQLDGVVGSCSQAQRSVRPTLLSLMLPPISMVFYPNCIAATEHI</sequence>
<dbReference type="Proteomes" id="UP000654075">
    <property type="component" value="Unassembled WGS sequence"/>
</dbReference>
<organism evidence="1 2">
    <name type="scientific">Polarella glacialis</name>
    <name type="common">Dinoflagellate</name>
    <dbReference type="NCBI Taxonomy" id="89957"/>
    <lineage>
        <taxon>Eukaryota</taxon>
        <taxon>Sar</taxon>
        <taxon>Alveolata</taxon>
        <taxon>Dinophyceae</taxon>
        <taxon>Suessiales</taxon>
        <taxon>Suessiaceae</taxon>
        <taxon>Polarella</taxon>
    </lineage>
</organism>